<organism evidence="1 2">
    <name type="scientific">Sediminibacterium ginsengisoli</name>
    <dbReference type="NCBI Taxonomy" id="413434"/>
    <lineage>
        <taxon>Bacteria</taxon>
        <taxon>Pseudomonadati</taxon>
        <taxon>Bacteroidota</taxon>
        <taxon>Chitinophagia</taxon>
        <taxon>Chitinophagales</taxon>
        <taxon>Chitinophagaceae</taxon>
        <taxon>Sediminibacterium</taxon>
    </lineage>
</organism>
<sequence length="106" mass="11653">MAELIPVNIVIADRSYRLKIQAADEEVVRKTAALINDKINEFRGSLAGKDMQDYVAMVLLWFATEKTNSGIDAVKWNEAAAGLTAIEKAMEKALAETEKSILPDSI</sequence>
<dbReference type="InterPro" id="IPR036192">
    <property type="entry name" value="Cell_div_ZapA-like_sf"/>
</dbReference>
<protein>
    <submittedName>
        <fullName evidence="1">Cell division protein ZapA</fullName>
    </submittedName>
</protein>
<gene>
    <name evidence="1" type="ORF">SAMN04488132_101260</name>
</gene>
<accession>A0A1T4JWD6</accession>
<dbReference type="InterPro" id="IPR007838">
    <property type="entry name" value="Cell_div_ZapA-like"/>
</dbReference>
<evidence type="ECO:0000313" key="1">
    <source>
        <dbReference type="EMBL" id="SJZ34510.1"/>
    </source>
</evidence>
<dbReference type="EMBL" id="FUWH01000001">
    <property type="protein sequence ID" value="SJZ34510.1"/>
    <property type="molecule type" value="Genomic_DNA"/>
</dbReference>
<dbReference type="Pfam" id="PF05164">
    <property type="entry name" value="ZapA"/>
    <property type="match status" value="1"/>
</dbReference>
<dbReference type="STRING" id="413434.SAMN04488132_101260"/>
<dbReference type="GO" id="GO:0051301">
    <property type="term" value="P:cell division"/>
    <property type="evidence" value="ECO:0007669"/>
    <property type="project" value="UniProtKB-KW"/>
</dbReference>
<keyword evidence="1" id="KW-0132">Cell division</keyword>
<name>A0A1T4JWD6_9BACT</name>
<keyword evidence="1" id="KW-0131">Cell cycle</keyword>
<dbReference type="OrthoDB" id="1495773at2"/>
<evidence type="ECO:0000313" key="2">
    <source>
        <dbReference type="Proteomes" id="UP000190888"/>
    </source>
</evidence>
<keyword evidence="2" id="KW-1185">Reference proteome</keyword>
<dbReference type="Proteomes" id="UP000190888">
    <property type="component" value="Unassembled WGS sequence"/>
</dbReference>
<dbReference type="RefSeq" id="WP_078829963.1">
    <property type="nucleotide sequence ID" value="NZ_FUWH01000001.1"/>
</dbReference>
<dbReference type="SUPFAM" id="SSF102829">
    <property type="entry name" value="Cell division protein ZapA-like"/>
    <property type="match status" value="1"/>
</dbReference>
<dbReference type="AlphaFoldDB" id="A0A1T4JWD6"/>
<proteinExistence type="predicted"/>
<reference evidence="1 2" key="1">
    <citation type="submission" date="2017-02" db="EMBL/GenBank/DDBJ databases">
        <authorList>
            <person name="Peterson S.W."/>
        </authorList>
    </citation>
    <scope>NUCLEOTIDE SEQUENCE [LARGE SCALE GENOMIC DNA]</scope>
    <source>
        <strain evidence="1 2">DSM 22335</strain>
    </source>
</reference>